<dbReference type="InterPro" id="IPR036103">
    <property type="entry name" value="MYSc_Myo5"/>
</dbReference>
<dbReference type="PANTHER" id="PTHR13140:SF706">
    <property type="entry name" value="DILUTE CLASS UNCONVENTIONAL MYOSIN, ISOFORM C"/>
    <property type="match status" value="1"/>
</dbReference>
<sequence length="1758" mass="200570">MTSWQLYTKGTLVWLSCPTNVWQKATIIEESNGKELLVKSESGKVQEIHVKDVKELPFLCNPDFLVGTNDLTGLSYLHEPAILNSLKQRFINDNIIYTRCGIILVAVNPYRDLGIYDDYTIQAYHHDENQDRNLDPHVYSVAKEAYTQLERDSQDQSIIVSGESGAGKTVSAKYTMRYFATAGGSSAETQIEKKVLISSPVMEAFGNAKTARNDNSSRFGKFIQIEFDPAYTIMGAHIKTYLLEKSRVVYQARTERNYHIFYQLCAAANLSEMSGLKLGPAELFHYTNQGEQAVIDGVNDLEEFNQTRNALSTLNLKSEEQNCIFKTLSGILHLGNIALLEAENEGCAISAKDKHLDVSLEQFEVSREHAPRFRRSLTSRQIISGKEIFTKPLQNNEAAFRRDALAKHIYARLFGWIVAKLNGSLASSTEIHRCIGILDIYGFETFDSNSFEQLCINFSNEKLQQQFSNHVFKLEQEEYAQEGLQWKFIDYEDNQPCIDLIEGKLGILDILDDECKFSAGSDESWLRNLEKNCSGNKYFGKSKRSCSTFTIQHFAGNVEYQVNGFIEKNRDTIDPEQVAILQLSSNPLLVSLFEEECVFTSAEPRKIAGTVPRKLGPLILKEIQPAAKSTLRRTKRTVGSQFKDSLTQLMQSLNSTCPHYIRCIKPNDSKVAFEFDPHRVVQQLRACGILETVRISAAGFPSRMSYDQFVNRYYQLAIGLRKGEPRKICETVLLNLSDGSDMCKFGQTKVFFRAGKIAQLEKLRKDLLWKSSVIIQKTWRGYSQRKLYSQLKRTTIFIQARVRGNFARAKALALRRNNAAIKIQCHVRGWLSRRKYSRIRSKIIGLQAHGRGFLVRQAVLKRKQTEKVIVIQKNVRMWLAVKKYRNTKKSIITVQSCVRRWFAKRELRRLKAEARSIECVKNLNKGLEIKVMQLQMDLDKRNMEVVTSLRMLEEETKKLKSQCIVADELSKTLKTKEATIEELEKKVASIESLKEEIKRLKENEVDLVNALSEAQKREKNLADTNDSLVEKIGKLEKTLSEDEEHPRTNQISEGECIETCRVMDTVKYQQLVQENELLRERLEDFEEHFVNGRTEENGFVYSSSSEGSEEEEEEVGSPSSTAGVFVSSGKDASKDSISKVALALRKRNLFLEMESDILRKQLDSFFENDPKQNVVCMKLQDLEMRNSKLLQDIQHLRESMSVSNEEGLKSLMNQFSAMQEELERRRDEVLQLRLDLSNGDLAKPTAGTSRSDADDWKEVYMAQKASLHQMEEHHKVEKQHWKDEEERLRDIIARQQREIEGSMPNNQDSFLIKEDYVLLLQERVSLKDKLQSALAHIEKLKKKFCLTRMPEIPEMLSPNLLHGSPIVKKGFESQGILKYNSLDAAKLTEGIVCQFTPSVARKCIQGTAAYLIFMALRYCDMASDEIGVKNISNSALNHIKRIVKENQLDQDLCVLWLANTARFLHCIRQYGCNPDSTYTRSNTENQSKMSLRNYDMSSYNKPLEDLLNFIYSKFWKTVKESLSGIIYPAIILYDSVSLSSTPFTPNRRGTGRYIDPKAAWDTLMDKLNQLKSLCNVFGVDPDITAQLYKQLFYFISSEVLNSLLLRKDMCNWATGVIIRYNITALEQWIRDNVPQGSDKAALILKTLQPVINASQLFQAKKTIEGVDNLVSSVDELTAPQILKLLHLFTPQGYEEVPSGFLPAVERKLKGIRPASEFDAQILADSNYLFPLNISYCPSTVDLETVQIPQGMSIPATLS</sequence>
<dbReference type="SMART" id="SM00242">
    <property type="entry name" value="MYSc"/>
    <property type="match status" value="1"/>
</dbReference>
<dbReference type="GO" id="GO:0009888">
    <property type="term" value="P:tissue development"/>
    <property type="evidence" value="ECO:0007669"/>
    <property type="project" value="UniProtKB-ARBA"/>
</dbReference>
<evidence type="ECO:0000313" key="16">
    <source>
        <dbReference type="Proteomes" id="UP001187531"/>
    </source>
</evidence>
<keyword evidence="16" id="KW-1185">Reference proteome</keyword>
<evidence type="ECO:0000259" key="13">
    <source>
        <dbReference type="PROSITE" id="PS51126"/>
    </source>
</evidence>
<keyword evidence="8 10" id="KW-0505">Motor protein</keyword>
<keyword evidence="2" id="KW-0677">Repeat</keyword>
<keyword evidence="9 10" id="KW-0009">Actin-binding</keyword>
<dbReference type="Proteomes" id="UP001187531">
    <property type="component" value="Unassembled WGS sequence"/>
</dbReference>
<accession>A0AA88HT97</accession>
<evidence type="ECO:0000256" key="1">
    <source>
        <dbReference type="ARBA" id="ARBA00008314"/>
    </source>
</evidence>
<evidence type="ECO:0000256" key="7">
    <source>
        <dbReference type="ARBA" id="ARBA00023123"/>
    </source>
</evidence>
<dbReference type="GO" id="GO:0048731">
    <property type="term" value="P:system development"/>
    <property type="evidence" value="ECO:0007669"/>
    <property type="project" value="UniProtKB-ARBA"/>
</dbReference>
<dbReference type="Gene3D" id="6.20.240.20">
    <property type="match status" value="1"/>
</dbReference>
<dbReference type="Gene3D" id="3.40.850.10">
    <property type="entry name" value="Kinesin motor domain"/>
    <property type="match status" value="1"/>
</dbReference>
<name>A0AA88HT97_ARTSF</name>
<keyword evidence="3 10" id="KW-0547">Nucleotide-binding</keyword>
<dbReference type="InterPro" id="IPR001609">
    <property type="entry name" value="Myosin_head_motor_dom-like"/>
</dbReference>
<dbReference type="GO" id="GO:0007015">
    <property type="term" value="P:actin filament organization"/>
    <property type="evidence" value="ECO:0007669"/>
    <property type="project" value="TreeGrafter"/>
</dbReference>
<gene>
    <name evidence="15" type="ORF">QYM36_010409</name>
</gene>
<dbReference type="GO" id="GO:0016459">
    <property type="term" value="C:myosin complex"/>
    <property type="evidence" value="ECO:0007669"/>
    <property type="project" value="UniProtKB-KW"/>
</dbReference>
<feature type="coiled-coil region" evidence="11">
    <location>
        <begin position="1179"/>
        <end position="1228"/>
    </location>
</feature>
<organism evidence="15 16">
    <name type="scientific">Artemia franciscana</name>
    <name type="common">Brine shrimp</name>
    <name type="synonym">Artemia sanfranciscana</name>
    <dbReference type="NCBI Taxonomy" id="6661"/>
    <lineage>
        <taxon>Eukaryota</taxon>
        <taxon>Metazoa</taxon>
        <taxon>Ecdysozoa</taxon>
        <taxon>Arthropoda</taxon>
        <taxon>Crustacea</taxon>
        <taxon>Branchiopoda</taxon>
        <taxon>Anostraca</taxon>
        <taxon>Artemiidae</taxon>
        <taxon>Artemia</taxon>
    </lineage>
</organism>
<evidence type="ECO:0000256" key="3">
    <source>
        <dbReference type="ARBA" id="ARBA00022741"/>
    </source>
</evidence>
<feature type="binding site" evidence="10">
    <location>
        <begin position="162"/>
        <end position="169"/>
    </location>
    <ligand>
        <name>ATP</name>
        <dbReference type="ChEBI" id="CHEBI:30616"/>
    </ligand>
</feature>
<dbReference type="InterPro" id="IPR002710">
    <property type="entry name" value="Dilute_dom"/>
</dbReference>
<dbReference type="PROSITE" id="PS51456">
    <property type="entry name" value="MYOSIN_MOTOR"/>
    <property type="match status" value="1"/>
</dbReference>
<keyword evidence="5" id="KW-0112">Calmodulin-binding</keyword>
<dbReference type="InterPro" id="IPR036961">
    <property type="entry name" value="Kinesin_motor_dom_sf"/>
</dbReference>
<dbReference type="GO" id="GO:0005524">
    <property type="term" value="F:ATP binding"/>
    <property type="evidence" value="ECO:0007669"/>
    <property type="project" value="UniProtKB-UniRule"/>
</dbReference>
<dbReference type="SUPFAM" id="SSF52540">
    <property type="entry name" value="P-loop containing nucleoside triphosphate hydrolases"/>
    <property type="match status" value="3"/>
</dbReference>
<comment type="similarity">
    <text evidence="1 10">Belongs to the TRAFAC class myosin-kinesin ATPase superfamily. Myosin family.</text>
</comment>
<comment type="caution">
    <text evidence="15">The sequence shown here is derived from an EMBL/GenBank/DDBJ whole genome shotgun (WGS) entry which is preliminary data.</text>
</comment>
<evidence type="ECO:0000259" key="14">
    <source>
        <dbReference type="PROSITE" id="PS51456"/>
    </source>
</evidence>
<dbReference type="GO" id="GO:0005516">
    <property type="term" value="F:calmodulin binding"/>
    <property type="evidence" value="ECO:0007669"/>
    <property type="project" value="UniProtKB-KW"/>
</dbReference>
<dbReference type="SMART" id="SM00015">
    <property type="entry name" value="IQ"/>
    <property type="match status" value="6"/>
</dbReference>
<feature type="coiled-coil region" evidence="11">
    <location>
        <begin position="966"/>
        <end position="1031"/>
    </location>
</feature>
<evidence type="ECO:0000256" key="6">
    <source>
        <dbReference type="ARBA" id="ARBA00023054"/>
    </source>
</evidence>
<dbReference type="SMART" id="SM01132">
    <property type="entry name" value="DIL"/>
    <property type="match status" value="1"/>
</dbReference>
<reference evidence="15" key="1">
    <citation type="submission" date="2023-07" db="EMBL/GenBank/DDBJ databases">
        <title>Chromosome-level genome assembly of Artemia franciscana.</title>
        <authorList>
            <person name="Jo E."/>
        </authorList>
    </citation>
    <scope>NUCLEOTIDE SEQUENCE</scope>
    <source>
        <tissue evidence="15">Whole body</tissue>
    </source>
</reference>
<dbReference type="GO" id="GO:0051015">
    <property type="term" value="F:actin filament binding"/>
    <property type="evidence" value="ECO:0007669"/>
    <property type="project" value="TreeGrafter"/>
</dbReference>
<evidence type="ECO:0000256" key="10">
    <source>
        <dbReference type="PROSITE-ProRule" id="PRU00782"/>
    </source>
</evidence>
<evidence type="ECO:0000256" key="8">
    <source>
        <dbReference type="ARBA" id="ARBA00023175"/>
    </source>
</evidence>
<dbReference type="Pfam" id="PF01843">
    <property type="entry name" value="DIL"/>
    <property type="match status" value="1"/>
</dbReference>
<feature type="domain" description="Dilute" evidence="13">
    <location>
        <begin position="1433"/>
        <end position="1710"/>
    </location>
</feature>
<dbReference type="InterPro" id="IPR027417">
    <property type="entry name" value="P-loop_NTPase"/>
</dbReference>
<evidence type="ECO:0000256" key="12">
    <source>
        <dbReference type="SAM" id="MobiDB-lite"/>
    </source>
</evidence>
<proteinExistence type="inferred from homology"/>
<dbReference type="FunFam" id="1.20.5.190:FF:000001">
    <property type="entry name" value="unconventional myosin-Va"/>
    <property type="match status" value="1"/>
</dbReference>
<dbReference type="GO" id="GO:0005737">
    <property type="term" value="C:cytoplasm"/>
    <property type="evidence" value="ECO:0007669"/>
    <property type="project" value="UniProtKB-ARBA"/>
</dbReference>
<dbReference type="PANTHER" id="PTHR13140">
    <property type="entry name" value="MYOSIN"/>
    <property type="match status" value="1"/>
</dbReference>
<keyword evidence="4 10" id="KW-0067">ATP-binding</keyword>
<dbReference type="GO" id="GO:0016020">
    <property type="term" value="C:membrane"/>
    <property type="evidence" value="ECO:0007669"/>
    <property type="project" value="TreeGrafter"/>
</dbReference>
<dbReference type="GO" id="GO:0048513">
    <property type="term" value="P:animal organ development"/>
    <property type="evidence" value="ECO:0007669"/>
    <property type="project" value="UniProtKB-ARBA"/>
</dbReference>
<dbReference type="Gene3D" id="1.20.120.720">
    <property type="entry name" value="Myosin VI head, motor domain, U50 subdomain"/>
    <property type="match status" value="1"/>
</dbReference>
<dbReference type="FunFam" id="1.10.10.820:FF:000001">
    <property type="entry name" value="Myosin heavy chain"/>
    <property type="match status" value="1"/>
</dbReference>
<dbReference type="Gene3D" id="1.20.5.190">
    <property type="match status" value="3"/>
</dbReference>
<dbReference type="Gene3D" id="1.20.58.530">
    <property type="match status" value="1"/>
</dbReference>
<evidence type="ECO:0000256" key="11">
    <source>
        <dbReference type="SAM" id="Coils"/>
    </source>
</evidence>
<dbReference type="Pfam" id="PF25966">
    <property type="entry name" value="Myo5a"/>
    <property type="match status" value="1"/>
</dbReference>
<evidence type="ECO:0000256" key="2">
    <source>
        <dbReference type="ARBA" id="ARBA00022737"/>
    </source>
</evidence>
<dbReference type="InterPro" id="IPR000048">
    <property type="entry name" value="IQ_motif_EF-hand-BS"/>
</dbReference>
<keyword evidence="7 10" id="KW-0518">Myosin</keyword>
<dbReference type="Pfam" id="PF00063">
    <property type="entry name" value="Myosin_head"/>
    <property type="match status" value="1"/>
</dbReference>
<feature type="region of interest" description="Disordered" evidence="12">
    <location>
        <begin position="1096"/>
        <end position="1128"/>
    </location>
</feature>
<dbReference type="GO" id="GO:0000146">
    <property type="term" value="F:microfilament motor activity"/>
    <property type="evidence" value="ECO:0007669"/>
    <property type="project" value="TreeGrafter"/>
</dbReference>
<evidence type="ECO:0000256" key="5">
    <source>
        <dbReference type="ARBA" id="ARBA00022860"/>
    </source>
</evidence>
<feature type="region of interest" description="Actin-binding" evidence="10">
    <location>
        <begin position="646"/>
        <end position="668"/>
    </location>
</feature>
<dbReference type="InterPro" id="IPR058662">
    <property type="entry name" value="Myo5a/b_dom"/>
</dbReference>
<evidence type="ECO:0000256" key="9">
    <source>
        <dbReference type="ARBA" id="ARBA00023203"/>
    </source>
</evidence>
<feature type="domain" description="Myosin motor" evidence="14">
    <location>
        <begin position="66"/>
        <end position="765"/>
    </location>
</feature>
<dbReference type="Gene3D" id="1.10.10.820">
    <property type="match status" value="1"/>
</dbReference>
<keyword evidence="6 11" id="KW-0175">Coiled coil</keyword>
<dbReference type="Pfam" id="PF00612">
    <property type="entry name" value="IQ"/>
    <property type="match status" value="5"/>
</dbReference>
<protein>
    <submittedName>
        <fullName evidence="15">Uncharacterized protein</fullName>
    </submittedName>
</protein>
<dbReference type="CDD" id="cd01380">
    <property type="entry name" value="MYSc_Myo5"/>
    <property type="match status" value="1"/>
</dbReference>
<evidence type="ECO:0000313" key="15">
    <source>
        <dbReference type="EMBL" id="KAK2715834.1"/>
    </source>
</evidence>
<dbReference type="PRINTS" id="PR00193">
    <property type="entry name" value="MYOSINHEAVY"/>
</dbReference>
<evidence type="ECO:0000256" key="4">
    <source>
        <dbReference type="ARBA" id="ARBA00022840"/>
    </source>
</evidence>
<dbReference type="EMBL" id="JAVRJZ010000012">
    <property type="protein sequence ID" value="KAK2715834.1"/>
    <property type="molecule type" value="Genomic_DNA"/>
</dbReference>
<dbReference type="PROSITE" id="PS50096">
    <property type="entry name" value="IQ"/>
    <property type="match status" value="6"/>
</dbReference>
<dbReference type="PROSITE" id="PS51126">
    <property type="entry name" value="DILUTE"/>
    <property type="match status" value="1"/>
</dbReference>